<keyword evidence="2" id="KW-1185">Reference proteome</keyword>
<protein>
    <submittedName>
        <fullName evidence="1">(diamondback moth) hypothetical protein</fullName>
    </submittedName>
</protein>
<reference evidence="1" key="1">
    <citation type="submission" date="2020-11" db="EMBL/GenBank/DDBJ databases">
        <authorList>
            <person name="Whiteford S."/>
        </authorList>
    </citation>
    <scope>NUCLEOTIDE SEQUENCE</scope>
</reference>
<dbReference type="Proteomes" id="UP000653454">
    <property type="component" value="Unassembled WGS sequence"/>
</dbReference>
<gene>
    <name evidence="1" type="ORF">PLXY2_LOCUS13723</name>
</gene>
<evidence type="ECO:0000313" key="2">
    <source>
        <dbReference type="Proteomes" id="UP000653454"/>
    </source>
</evidence>
<evidence type="ECO:0000313" key="1">
    <source>
        <dbReference type="EMBL" id="CAG9135483.1"/>
    </source>
</evidence>
<name>A0A8S4G337_PLUXY</name>
<accession>A0A8S4G337</accession>
<dbReference type="EMBL" id="CAJHNJ030000104">
    <property type="protein sequence ID" value="CAG9135483.1"/>
    <property type="molecule type" value="Genomic_DNA"/>
</dbReference>
<proteinExistence type="predicted"/>
<sequence>MGSMVNEECRFLEAKLFNQILHIVTNLHFVCELSDGRETTSVCALFATGSY</sequence>
<organism evidence="1 2">
    <name type="scientific">Plutella xylostella</name>
    <name type="common">Diamondback moth</name>
    <name type="synonym">Plutella maculipennis</name>
    <dbReference type="NCBI Taxonomy" id="51655"/>
    <lineage>
        <taxon>Eukaryota</taxon>
        <taxon>Metazoa</taxon>
        <taxon>Ecdysozoa</taxon>
        <taxon>Arthropoda</taxon>
        <taxon>Hexapoda</taxon>
        <taxon>Insecta</taxon>
        <taxon>Pterygota</taxon>
        <taxon>Neoptera</taxon>
        <taxon>Endopterygota</taxon>
        <taxon>Lepidoptera</taxon>
        <taxon>Glossata</taxon>
        <taxon>Ditrysia</taxon>
        <taxon>Yponomeutoidea</taxon>
        <taxon>Plutellidae</taxon>
        <taxon>Plutella</taxon>
    </lineage>
</organism>
<comment type="caution">
    <text evidence="1">The sequence shown here is derived from an EMBL/GenBank/DDBJ whole genome shotgun (WGS) entry which is preliminary data.</text>
</comment>
<dbReference type="AlphaFoldDB" id="A0A8S4G337"/>